<keyword evidence="2" id="KW-0812">Transmembrane</keyword>
<evidence type="ECO:0008006" key="5">
    <source>
        <dbReference type="Google" id="ProtNLM"/>
    </source>
</evidence>
<feature type="region of interest" description="Disordered" evidence="1">
    <location>
        <begin position="473"/>
        <end position="493"/>
    </location>
</feature>
<feature type="transmembrane region" description="Helical" evidence="2">
    <location>
        <begin position="92"/>
        <end position="112"/>
    </location>
</feature>
<feature type="transmembrane region" description="Helical" evidence="2">
    <location>
        <begin position="133"/>
        <end position="154"/>
    </location>
</feature>
<accession>A0AB34ICA2</accession>
<dbReference type="AlphaFoldDB" id="A0AB34ICA2"/>
<keyword evidence="2" id="KW-0472">Membrane</keyword>
<feature type="compositionally biased region" description="Polar residues" evidence="1">
    <location>
        <begin position="477"/>
        <end position="493"/>
    </location>
</feature>
<evidence type="ECO:0000256" key="2">
    <source>
        <dbReference type="SAM" id="Phobius"/>
    </source>
</evidence>
<sequence length="564" mass="60988">MEFDGVAEARASGARRPSPPTSSPRRAPTARSRRHGPEAADVLRWVSQHSAQLLSLLLAATVTLVLATSALSPHYYDGMPLPTLAIAGRERPAWFALALGGTFCGLTVALVGRQQAAWLQKVCAVVEPRRRSGAAASVGWLYVGGGACLSLIGWTNHPAVHRRRAAAWNAAVTYACFVALLAASSRNTALTVKLERVLRSSPGEFSRTLQRSRLWKGRANSLLWLAVLAHFGQALAFAALCSLSGDRSVSHAFTLRECVDGLGLTEEYCREWLEVPLRIVGNESLTVLKDQSASSCMGVGKIETLFRKEQSVTEIIVIAALVCAFAVIGIDFSQAATDAPKPNAASALMSALSRDVLERFIVAQIEGGSLQEEQLRAYVAEHTAATRPRRGKQATNAVCPTDSQAPRAAALSCRWTFSSTRSEAFGRNHMYSLDSALDAAENDREPAPRRRRSSMLNALRARFSVGEMMESTALGENGSSEHAPQQCARSRQSSVLQAMRARFSGRGSINELAEATSDKITIIDPVRTRSEADPGSEAQSNHTPTGTRRHNRRESTELEEISLD</sequence>
<keyword evidence="2" id="KW-1133">Transmembrane helix</keyword>
<feature type="transmembrane region" description="Helical" evidence="2">
    <location>
        <begin position="53"/>
        <end position="72"/>
    </location>
</feature>
<gene>
    <name evidence="3" type="ORF">AB1Y20_016794</name>
</gene>
<dbReference type="EMBL" id="JBGBPQ010000032">
    <property type="protein sequence ID" value="KAL1495426.1"/>
    <property type="molecule type" value="Genomic_DNA"/>
</dbReference>
<organism evidence="3 4">
    <name type="scientific">Prymnesium parvum</name>
    <name type="common">Toxic golden alga</name>
    <dbReference type="NCBI Taxonomy" id="97485"/>
    <lineage>
        <taxon>Eukaryota</taxon>
        <taxon>Haptista</taxon>
        <taxon>Haptophyta</taxon>
        <taxon>Prymnesiophyceae</taxon>
        <taxon>Prymnesiales</taxon>
        <taxon>Prymnesiaceae</taxon>
        <taxon>Prymnesium</taxon>
    </lineage>
</organism>
<dbReference type="Proteomes" id="UP001515480">
    <property type="component" value="Unassembled WGS sequence"/>
</dbReference>
<feature type="compositionally biased region" description="Polar residues" evidence="1">
    <location>
        <begin position="537"/>
        <end position="546"/>
    </location>
</feature>
<evidence type="ECO:0000256" key="1">
    <source>
        <dbReference type="SAM" id="MobiDB-lite"/>
    </source>
</evidence>
<reference evidence="3 4" key="1">
    <citation type="journal article" date="2024" name="Science">
        <title>Giant polyketide synthase enzymes in the biosynthesis of giant marine polyether toxins.</title>
        <authorList>
            <person name="Fallon T.R."/>
            <person name="Shende V.V."/>
            <person name="Wierzbicki I.H."/>
            <person name="Pendleton A.L."/>
            <person name="Watervoot N.F."/>
            <person name="Auber R.P."/>
            <person name="Gonzalez D.J."/>
            <person name="Wisecaver J.H."/>
            <person name="Moore B.S."/>
        </authorList>
    </citation>
    <scope>NUCLEOTIDE SEQUENCE [LARGE SCALE GENOMIC DNA]</scope>
    <source>
        <strain evidence="3 4">12B1</strain>
    </source>
</reference>
<name>A0AB34ICA2_PRYPA</name>
<feature type="transmembrane region" description="Helical" evidence="2">
    <location>
        <begin position="166"/>
        <end position="183"/>
    </location>
</feature>
<evidence type="ECO:0000313" key="4">
    <source>
        <dbReference type="Proteomes" id="UP001515480"/>
    </source>
</evidence>
<keyword evidence="4" id="KW-1185">Reference proteome</keyword>
<proteinExistence type="predicted"/>
<protein>
    <recommendedName>
        <fullName evidence="5">Chloride channel protein</fullName>
    </recommendedName>
</protein>
<evidence type="ECO:0000313" key="3">
    <source>
        <dbReference type="EMBL" id="KAL1495426.1"/>
    </source>
</evidence>
<feature type="transmembrane region" description="Helical" evidence="2">
    <location>
        <begin position="222"/>
        <end position="245"/>
    </location>
</feature>
<comment type="caution">
    <text evidence="3">The sequence shown here is derived from an EMBL/GenBank/DDBJ whole genome shotgun (WGS) entry which is preliminary data.</text>
</comment>
<feature type="region of interest" description="Disordered" evidence="1">
    <location>
        <begin position="1"/>
        <end position="34"/>
    </location>
</feature>
<feature type="region of interest" description="Disordered" evidence="1">
    <location>
        <begin position="521"/>
        <end position="564"/>
    </location>
</feature>